<dbReference type="GeneID" id="92178348"/>
<reference evidence="4 5" key="1">
    <citation type="journal article" date="2024" name="bioRxiv">
        <title>Comparative genomics of Cryptococcus and Kwoniella reveals pathogenesis evolution and contrasting karyotype dynamics via intercentromeric recombination or chromosome fusion.</title>
        <authorList>
            <person name="Coelho M.A."/>
            <person name="David-Palma M."/>
            <person name="Shea T."/>
            <person name="Bowers K."/>
            <person name="McGinley-Smith S."/>
            <person name="Mohammad A.W."/>
            <person name="Gnirke A."/>
            <person name="Yurkov A.M."/>
            <person name="Nowrousian M."/>
            <person name="Sun S."/>
            <person name="Cuomo C.A."/>
            <person name="Heitman J."/>
        </authorList>
    </citation>
    <scope>NUCLEOTIDE SEQUENCE [LARGE SCALE GENOMIC DNA]</scope>
    <source>
        <strain evidence="4 5">CBS 13917</strain>
    </source>
</reference>
<feature type="signal peptide" evidence="2">
    <location>
        <begin position="1"/>
        <end position="29"/>
    </location>
</feature>
<feature type="domain" description="Glycosyl transferase CAP10" evidence="3">
    <location>
        <begin position="431"/>
        <end position="697"/>
    </location>
</feature>
<dbReference type="InterPro" id="IPR051091">
    <property type="entry name" value="O-Glucosyltr/Glycosyltrsf_90"/>
</dbReference>
<feature type="region of interest" description="Disordered" evidence="1">
    <location>
        <begin position="53"/>
        <end position="82"/>
    </location>
</feature>
<dbReference type="SMART" id="SM00672">
    <property type="entry name" value="CAP10"/>
    <property type="match status" value="1"/>
</dbReference>
<dbReference type="Pfam" id="PF05686">
    <property type="entry name" value="Glyco_transf_90"/>
    <property type="match status" value="1"/>
</dbReference>
<feature type="compositionally biased region" description="Gly residues" evidence="1">
    <location>
        <begin position="65"/>
        <end position="82"/>
    </location>
</feature>
<feature type="compositionally biased region" description="Polar residues" evidence="1">
    <location>
        <begin position="150"/>
        <end position="160"/>
    </location>
</feature>
<dbReference type="Proteomes" id="UP001388673">
    <property type="component" value="Unassembled WGS sequence"/>
</dbReference>
<feature type="compositionally biased region" description="Acidic residues" evidence="1">
    <location>
        <begin position="115"/>
        <end position="125"/>
    </location>
</feature>
<evidence type="ECO:0000259" key="3">
    <source>
        <dbReference type="SMART" id="SM00672"/>
    </source>
</evidence>
<sequence length="711" mass="80816">MPRIPIPKRSLRSILILLTLLLGPYIVVRHFTKGGDDESERTGRDRARIQLRRDREQERRIAVGVGSGSGSGSGVGAGSGRGRMGAIEFQFDADEDEDERGLELPFGLGRIFGNNDDDNDDDEDGDQRRDSYDRADKDDDDDDDQPDMNMESSPQHTYLSNGLLIPNPSAPHPIYSLISQAKEAWSKKKARSSKTLAEAVDEYRRRYERKPPKGFDRFWKYAEENGVELPDEYDQIHHDLEPFYAIPPAQFHELLRHTSTQSGMYTISCPGITHTRYAKVRPGSNKAKMRRPSSKCTFKIVETGLNEEGKRVASERAKEQLGLLQDVEDLLEEVEVVFYSHDVPWQFVGHEYKGALEDAAAVGEFFNKDEYDPDMAHLGWASACAPHKPLRETYDPDTLPVLDDLWAADKSFIWDHKAAMDPCIHPTLTHLVGFLSGHGKGPGPSTEIYPVLAMCKTTLHADVLAVSMEAWTEDVGNDPAWEDKIDDRMLWRGKTTGIYFKDGVPWNISQRINLVSRAAQTTGHIPMLDITSPSDPVGMAKDTPLAQLNADLMDVAFVDQAIQCDKKVCAIVEQNYKFGGRKNWKEGNNYKYLLDIDGNGWSARFKRLMSTNSVVLKSTIFPEWYTDRIQPWVHYIPIKADLTDLYDALSFFRGHDAMAKEIAMAGKEWSRKYWRKEDMIAYQFRLFLEYARLMATDREKASFHLRGDDLR</sequence>
<feature type="region of interest" description="Disordered" evidence="1">
    <location>
        <begin position="106"/>
        <end position="165"/>
    </location>
</feature>
<proteinExistence type="predicted"/>
<evidence type="ECO:0000313" key="4">
    <source>
        <dbReference type="EMBL" id="KAK8865940.1"/>
    </source>
</evidence>
<organism evidence="4 5">
    <name type="scientific">Kwoniella newhampshirensis</name>
    <dbReference type="NCBI Taxonomy" id="1651941"/>
    <lineage>
        <taxon>Eukaryota</taxon>
        <taxon>Fungi</taxon>
        <taxon>Dikarya</taxon>
        <taxon>Basidiomycota</taxon>
        <taxon>Agaricomycotina</taxon>
        <taxon>Tremellomycetes</taxon>
        <taxon>Tremellales</taxon>
        <taxon>Cryptococcaceae</taxon>
        <taxon>Kwoniella</taxon>
    </lineage>
</organism>
<dbReference type="PANTHER" id="PTHR12203">
    <property type="entry name" value="KDEL LYS-ASP-GLU-LEU CONTAINING - RELATED"/>
    <property type="match status" value="1"/>
</dbReference>
<keyword evidence="2" id="KW-0732">Signal</keyword>
<evidence type="ECO:0000313" key="5">
    <source>
        <dbReference type="Proteomes" id="UP001388673"/>
    </source>
</evidence>
<dbReference type="PANTHER" id="PTHR12203:SF118">
    <property type="entry name" value="BETA-1,2-XYLOSYLTRANSFERASE 1"/>
    <property type="match status" value="1"/>
</dbReference>
<feature type="chain" id="PRO_5044024689" description="Glycosyl transferase CAP10 domain-containing protein" evidence="2">
    <location>
        <begin position="30"/>
        <end position="711"/>
    </location>
</feature>
<feature type="compositionally biased region" description="Basic and acidic residues" evidence="1">
    <location>
        <begin position="126"/>
        <end position="137"/>
    </location>
</feature>
<accession>A0AAW0Z4S7</accession>
<protein>
    <recommendedName>
        <fullName evidence="3">Glycosyl transferase CAP10 domain-containing protein</fullName>
    </recommendedName>
</protein>
<gene>
    <name evidence="4" type="ORF">IAR55_001089</name>
</gene>
<dbReference type="InterPro" id="IPR006598">
    <property type="entry name" value="CAP10"/>
</dbReference>
<dbReference type="KEGG" id="kne:92178348"/>
<comment type="caution">
    <text evidence="4">The sequence shown here is derived from an EMBL/GenBank/DDBJ whole genome shotgun (WGS) entry which is preliminary data.</text>
</comment>
<dbReference type="AlphaFoldDB" id="A0AAW0Z4S7"/>
<evidence type="ECO:0000256" key="1">
    <source>
        <dbReference type="SAM" id="MobiDB-lite"/>
    </source>
</evidence>
<evidence type="ECO:0000256" key="2">
    <source>
        <dbReference type="SAM" id="SignalP"/>
    </source>
</evidence>
<keyword evidence="5" id="KW-1185">Reference proteome</keyword>
<dbReference type="RefSeq" id="XP_066805419.1">
    <property type="nucleotide sequence ID" value="XM_066944218.1"/>
</dbReference>
<dbReference type="EMBL" id="JBCAWK010000002">
    <property type="protein sequence ID" value="KAK8865940.1"/>
    <property type="molecule type" value="Genomic_DNA"/>
</dbReference>
<name>A0AAW0Z4S7_9TREE</name>